<protein>
    <submittedName>
        <fullName evidence="2">DUF1963 domain-containing protein</fullName>
    </submittedName>
</protein>
<name>A0AAP2CSN8_9RHOB</name>
<evidence type="ECO:0000256" key="1">
    <source>
        <dbReference type="SAM" id="MobiDB-lite"/>
    </source>
</evidence>
<keyword evidence="3" id="KW-1185">Reference proteome</keyword>
<proteinExistence type="predicted"/>
<dbReference type="EMBL" id="JADQAZ010000003">
    <property type="protein sequence ID" value="MBT0958970.1"/>
    <property type="molecule type" value="Genomic_DNA"/>
</dbReference>
<dbReference type="InterPro" id="IPR035948">
    <property type="entry name" value="YwqG-like_sf"/>
</dbReference>
<dbReference type="AlphaFoldDB" id="A0AAP2CSN8"/>
<organism evidence="2 3">
    <name type="scientific">Harenicola maris</name>
    <dbReference type="NCBI Taxonomy" id="2841044"/>
    <lineage>
        <taxon>Bacteria</taxon>
        <taxon>Pseudomonadati</taxon>
        <taxon>Pseudomonadota</taxon>
        <taxon>Alphaproteobacteria</taxon>
        <taxon>Rhodobacterales</taxon>
        <taxon>Paracoccaceae</taxon>
        <taxon>Harenicola</taxon>
    </lineage>
</organism>
<dbReference type="Proteomes" id="UP001315686">
    <property type="component" value="Unassembled WGS sequence"/>
</dbReference>
<evidence type="ECO:0000313" key="2">
    <source>
        <dbReference type="EMBL" id="MBT0958970.1"/>
    </source>
</evidence>
<dbReference type="Pfam" id="PF09234">
    <property type="entry name" value="DUF1963"/>
    <property type="match status" value="1"/>
</dbReference>
<dbReference type="InterPro" id="IPR015315">
    <property type="entry name" value="DUF1963"/>
</dbReference>
<comment type="caution">
    <text evidence="2">The sequence shown here is derived from an EMBL/GenBank/DDBJ whole genome shotgun (WGS) entry which is preliminary data.</text>
</comment>
<accession>A0AAP2CSN8</accession>
<sequence>MKKKLLKYLIKQLLKKQKNGKGGTRDYMEAYEEVAGLLRKMGKADPASVLKEEIEKAENRKKTSDTVEDVTNGDIKHDKAWFKEQDQKRSKKKRAKKVRSEMDIERMAAQHKERRRDERRERELREDMEAKARQIKVVKAADLTVRNLMDADFSAIFKDTGSSELNSVLHARDLKGNPYRTVDALCEDHPNFMGRLLSKTNNLTADTLSRIAVILHRCGIHPVPDGFGVEREKDRADLLVELSARMNQTSVPSVKKPIDTALLLELLCDPTGSCVRPLHYDGDPAKIGIAPAWEAKGLQFWPAILLDIASKSGAITSDTSLRPLLEQIAAKWDKEKQLCGQEVRIARLQVAKLLDEVQVIGSWYTEGSFDDPMLAQLMACVPEEPLLWQVLGQAQRGNLLGTAQYSNQSKERAFRNQFFGLLADDATSERIDTILAAVKRLEVFARTRFPTGRRGRIESDYGLEEIFEWARKLSVKPRPFPKGDFRTALGDVDLKLVTAPAIMFKPRAEIEGGPDVIEGETARMGGLPQLPDHIEWPELTDEDAYHFYAQIDFATLPRELRCGGITYDLPAFPKSGSLFVFLPLGGEDHVHYEPMLIFTDDPVGSRPLRSAPENTPLLTGTNAAYLLPEGIGADQMTLRPQALDALPYMSARPAAKWVRENRTLDEEPTELTRSLVEALAKTNLAETANSRSGKWGRPADTAWNSYVQNSTKIAADDPHKRFVQGTKSRPFQMFGHGDDVQGQLAYAKAQEGKILLCQIGNHFGSPLKLIDMAIQSWISPEDLEAGYFDEVEWTQETT</sequence>
<dbReference type="SUPFAM" id="SSF103032">
    <property type="entry name" value="Hypothetical protein YwqG"/>
    <property type="match status" value="1"/>
</dbReference>
<evidence type="ECO:0000313" key="3">
    <source>
        <dbReference type="Proteomes" id="UP001315686"/>
    </source>
</evidence>
<feature type="region of interest" description="Disordered" evidence="1">
    <location>
        <begin position="84"/>
        <end position="125"/>
    </location>
</feature>
<gene>
    <name evidence="2" type="ORF">IV417_16405</name>
</gene>
<feature type="compositionally biased region" description="Basic and acidic residues" evidence="1">
    <location>
        <begin position="98"/>
        <end position="125"/>
    </location>
</feature>
<dbReference type="Gene3D" id="2.30.320.10">
    <property type="entry name" value="YwqG-like"/>
    <property type="match status" value="1"/>
</dbReference>
<dbReference type="RefSeq" id="WP_327795183.1">
    <property type="nucleotide sequence ID" value="NZ_JADQAZ010000003.1"/>
</dbReference>
<reference evidence="2 3" key="1">
    <citation type="journal article" date="2021" name="Arch. Microbiol.">
        <title>Harenicola maris gen. nov., sp. nov. isolated from the Sea of Japan shallow sediments.</title>
        <authorList>
            <person name="Romanenko L.A."/>
            <person name="Kurilenko V.V."/>
            <person name="Chernysheva N.Y."/>
            <person name="Tekutyeva L.A."/>
            <person name="Velansky P.V."/>
            <person name="Svetashev V.I."/>
            <person name="Isaeva M.P."/>
        </authorList>
    </citation>
    <scope>NUCLEOTIDE SEQUENCE [LARGE SCALE GENOMIC DNA]</scope>
    <source>
        <strain evidence="2 3">KMM 3653</strain>
    </source>
</reference>